<sequence>MDRKSFSIVLSMFFMLTAAEANSIQSITNLKWDHGLSATVNDYVDKTIKMIVPFLQENGLDPMELPEIIEGFEVRPVIITYSAWLRLHDGQMRGLVNVDRHSDQHVKYYAKMLRVRVQLQFTNLEFDYKYLVKVMNIGPTGGIIGSLDRFIIIADVLIDFNNDEIHLQQFSITNIGRLRVRLTGNILTDWLVNPVIGVFTRVFNTIIMKVVELNIRNAAQTAIGSINSSIRDIIDVIESHN</sequence>
<keyword evidence="1" id="KW-0732">Signal</keyword>
<reference evidence="2" key="1">
    <citation type="submission" date="2022-03" db="EMBL/GenBank/DDBJ databases">
        <authorList>
            <person name="Lindestad O."/>
        </authorList>
    </citation>
    <scope>NUCLEOTIDE SEQUENCE</scope>
</reference>
<accession>A0A8S4SGJ6</accession>
<dbReference type="InterPro" id="IPR020234">
    <property type="entry name" value="Mite_allergen_group-7"/>
</dbReference>
<evidence type="ECO:0000256" key="1">
    <source>
        <dbReference type="SAM" id="SignalP"/>
    </source>
</evidence>
<dbReference type="OrthoDB" id="6419576at2759"/>
<comment type="caution">
    <text evidence="2">The sequence shown here is derived from an EMBL/GenBank/DDBJ whole genome shotgun (WGS) entry which is preliminary data.</text>
</comment>
<dbReference type="Pfam" id="PF16984">
    <property type="entry name" value="Grp7_allergen"/>
    <property type="match status" value="1"/>
</dbReference>
<evidence type="ECO:0000313" key="3">
    <source>
        <dbReference type="Proteomes" id="UP000838756"/>
    </source>
</evidence>
<dbReference type="AlphaFoldDB" id="A0A8S4SGJ6"/>
<organism evidence="2 3">
    <name type="scientific">Pararge aegeria aegeria</name>
    <dbReference type="NCBI Taxonomy" id="348720"/>
    <lineage>
        <taxon>Eukaryota</taxon>
        <taxon>Metazoa</taxon>
        <taxon>Ecdysozoa</taxon>
        <taxon>Arthropoda</taxon>
        <taxon>Hexapoda</taxon>
        <taxon>Insecta</taxon>
        <taxon>Pterygota</taxon>
        <taxon>Neoptera</taxon>
        <taxon>Endopterygota</taxon>
        <taxon>Lepidoptera</taxon>
        <taxon>Glossata</taxon>
        <taxon>Ditrysia</taxon>
        <taxon>Papilionoidea</taxon>
        <taxon>Nymphalidae</taxon>
        <taxon>Satyrinae</taxon>
        <taxon>Satyrini</taxon>
        <taxon>Parargina</taxon>
        <taxon>Pararge</taxon>
    </lineage>
</organism>
<dbReference type="EMBL" id="CAKXAJ010026348">
    <property type="protein sequence ID" value="CAH2267206.1"/>
    <property type="molecule type" value="Genomic_DNA"/>
</dbReference>
<gene>
    <name evidence="2" type="primary">jg2934</name>
    <name evidence="2" type="ORF">PAEG_LOCUS25770</name>
</gene>
<dbReference type="InterPro" id="IPR038602">
    <property type="entry name" value="Mite_allergen_7_sf"/>
</dbReference>
<feature type="signal peptide" evidence="1">
    <location>
        <begin position="1"/>
        <end position="21"/>
    </location>
</feature>
<protein>
    <submittedName>
        <fullName evidence="2">Jg2934 protein</fullName>
    </submittedName>
</protein>
<feature type="chain" id="PRO_5035735448" evidence="1">
    <location>
        <begin position="22"/>
        <end position="241"/>
    </location>
</feature>
<name>A0A8S4SGJ6_9NEOP</name>
<dbReference type="Proteomes" id="UP000838756">
    <property type="component" value="Unassembled WGS sequence"/>
</dbReference>
<evidence type="ECO:0000313" key="2">
    <source>
        <dbReference type="EMBL" id="CAH2267206.1"/>
    </source>
</evidence>
<proteinExistence type="predicted"/>
<dbReference type="Gene3D" id="3.15.10.50">
    <property type="match status" value="1"/>
</dbReference>
<keyword evidence="3" id="KW-1185">Reference proteome</keyword>